<dbReference type="AlphaFoldDB" id="A0A8K0J3B3"/>
<evidence type="ECO:0000256" key="2">
    <source>
        <dbReference type="SAM" id="SignalP"/>
    </source>
</evidence>
<dbReference type="OrthoDB" id="43654at2759"/>
<dbReference type="Proteomes" id="UP000811619">
    <property type="component" value="Unassembled WGS sequence"/>
</dbReference>
<reference evidence="4" key="1">
    <citation type="journal article" date="2020" name="bioRxiv">
        <title>Whole genome comparisons of ergot fungi reveals the divergence and evolution of species within the genus Claviceps are the result of varying mechanisms driving genome evolution and host range expansion.</title>
        <authorList>
            <person name="Wyka S.A."/>
            <person name="Mondo S.J."/>
            <person name="Liu M."/>
            <person name="Dettman J."/>
            <person name="Nalam V."/>
            <person name="Broders K.D."/>
        </authorList>
    </citation>
    <scope>NUCLEOTIDE SEQUENCE</scope>
    <source>
        <strain evidence="4">CCC 489</strain>
    </source>
</reference>
<dbReference type="PANTHER" id="PTHR34154:SF10">
    <property type="entry name" value="ASL1-LIKE GLYCOSYL HYDROLASE CATALYTIC DOMAIN-CONTAINING PROTEIN"/>
    <property type="match status" value="1"/>
</dbReference>
<dbReference type="GO" id="GO:0071966">
    <property type="term" value="P:fungal-type cell wall polysaccharide metabolic process"/>
    <property type="evidence" value="ECO:0007669"/>
    <property type="project" value="TreeGrafter"/>
</dbReference>
<organism evidence="4 5">
    <name type="scientific">Claviceps africana</name>
    <dbReference type="NCBI Taxonomy" id="83212"/>
    <lineage>
        <taxon>Eukaryota</taxon>
        <taxon>Fungi</taxon>
        <taxon>Dikarya</taxon>
        <taxon>Ascomycota</taxon>
        <taxon>Pezizomycotina</taxon>
        <taxon>Sordariomycetes</taxon>
        <taxon>Hypocreomycetidae</taxon>
        <taxon>Hypocreales</taxon>
        <taxon>Clavicipitaceae</taxon>
        <taxon>Claviceps</taxon>
    </lineage>
</organism>
<dbReference type="InterPro" id="IPR053183">
    <property type="entry name" value="ASL1"/>
</dbReference>
<feature type="region of interest" description="Disordered" evidence="1">
    <location>
        <begin position="71"/>
        <end position="97"/>
    </location>
</feature>
<sequence length="343" mass="36806">MLTNNVAALLGAVAAIGQAAALNIHRREHGHDHAHRLVKKEDAKTQPAAAFGLKDDVAAALSGSQLFPLVVPPAQESSPPSNNYADPAKGGSSKGPGFSGKRGLAYNDAALANLVGSSAQKGVCGWAYNWGQYPGNLDPQYDFIPTLWGRGPNNQNNDFFNSWPSSASKAVANGTKALFSFNEPDNKGQSNIDCSTAATLHVQHMNPYGHKTLIGAPSVTNSNVPGEGLDWLKGWVQHCKTEGCLYDFCNVHWYSPCKDADTLFDHIKKAHDICEGKPIWLTEFAPVGASDDETAEFLAKVIPKLESIDYLHAYSYFMVGSSSLQLLSSPSSLSKIGNKYVSL</sequence>
<dbReference type="EMBL" id="SRPY01000566">
    <property type="protein sequence ID" value="KAG5921365.1"/>
    <property type="molecule type" value="Genomic_DNA"/>
</dbReference>
<feature type="signal peptide" evidence="2">
    <location>
        <begin position="1"/>
        <end position="21"/>
    </location>
</feature>
<dbReference type="PANTHER" id="PTHR34154">
    <property type="entry name" value="ALKALI-SENSITIVE LINKAGE PROTEIN 1"/>
    <property type="match status" value="1"/>
</dbReference>
<feature type="domain" description="Asl1-like glycosyl hydrolase catalytic" evidence="3">
    <location>
        <begin position="103"/>
        <end position="340"/>
    </location>
</feature>
<keyword evidence="2" id="KW-0732">Signal</keyword>
<evidence type="ECO:0000313" key="4">
    <source>
        <dbReference type="EMBL" id="KAG5921365.1"/>
    </source>
</evidence>
<feature type="compositionally biased region" description="Polar residues" evidence="1">
    <location>
        <begin position="75"/>
        <end position="84"/>
    </location>
</feature>
<feature type="chain" id="PRO_5035433719" description="Asl1-like glycosyl hydrolase catalytic domain-containing protein" evidence="2">
    <location>
        <begin position="22"/>
        <end position="343"/>
    </location>
</feature>
<protein>
    <recommendedName>
        <fullName evidence="3">Asl1-like glycosyl hydrolase catalytic domain-containing protein</fullName>
    </recommendedName>
</protein>
<dbReference type="Pfam" id="PF11790">
    <property type="entry name" value="Glyco_hydro_cc"/>
    <property type="match status" value="1"/>
</dbReference>
<proteinExistence type="predicted"/>
<dbReference type="SUPFAM" id="SSF51445">
    <property type="entry name" value="(Trans)glycosidases"/>
    <property type="match status" value="1"/>
</dbReference>
<dbReference type="GO" id="GO:0009277">
    <property type="term" value="C:fungal-type cell wall"/>
    <property type="evidence" value="ECO:0007669"/>
    <property type="project" value="TreeGrafter"/>
</dbReference>
<accession>A0A8K0J3B3</accession>
<evidence type="ECO:0000256" key="1">
    <source>
        <dbReference type="SAM" id="MobiDB-lite"/>
    </source>
</evidence>
<dbReference type="Gene3D" id="3.20.20.80">
    <property type="entry name" value="Glycosidases"/>
    <property type="match status" value="1"/>
</dbReference>
<name>A0A8K0J3B3_9HYPO</name>
<keyword evidence="5" id="KW-1185">Reference proteome</keyword>
<evidence type="ECO:0000313" key="5">
    <source>
        <dbReference type="Proteomes" id="UP000811619"/>
    </source>
</evidence>
<dbReference type="InterPro" id="IPR024655">
    <property type="entry name" value="Asl1_glyco_hydro_catalytic"/>
</dbReference>
<dbReference type="InterPro" id="IPR017853">
    <property type="entry name" value="GH"/>
</dbReference>
<comment type="caution">
    <text evidence="4">The sequence shown here is derived from an EMBL/GenBank/DDBJ whole genome shotgun (WGS) entry which is preliminary data.</text>
</comment>
<evidence type="ECO:0000259" key="3">
    <source>
        <dbReference type="Pfam" id="PF11790"/>
    </source>
</evidence>
<gene>
    <name evidence="4" type="ORF">E4U42_005872</name>
</gene>